<dbReference type="EMBL" id="MCGE01000005">
    <property type="protein sequence ID" value="ORZ21368.1"/>
    <property type="molecule type" value="Genomic_DNA"/>
</dbReference>
<dbReference type="AlphaFoldDB" id="A0A1X2IS47"/>
<keyword evidence="2" id="KW-1185">Reference proteome</keyword>
<evidence type="ECO:0000313" key="2">
    <source>
        <dbReference type="Proteomes" id="UP000193560"/>
    </source>
</evidence>
<sequence>MADSLFNEAAQPNSYDNLFLVNTAKPQASPLEIQLTNDEQQSILPLGKALNMLLHVKTHVLATGMNQTWRSPKKLPSTLTGSPVNTALNSLDLYLTQHSSDFFLRHIYDPLKDKVLKPKNGKEAISNSLQLLAGLTLWSPHRTRYQQWIEQELTHTDKRGALSSALILSFITKQWHPFKENDDDGDDKEQSDQMEQVVMMMTRYFSPLMTVLKQYGELPTLLACTAYDTLLTISVFMVDICLSPVAIIMDQEHGKESTSNAKISVLEDETKDQVDGERLKLIQDVWLRLDSLLVMVEKWQQPTDLITNGAWRELHVFMTQAHHVLLEGRLDRCRQIRKSWCWLSKVLVSSQILSKNPTKKMSFIWKLEDKCLEPNLSSYLKMLMLALRQNGHWIEHQNAKSSPSGLTDDEQNLQEHARVYCRSMIECYPMPDPWTELNQTMIPIIMATVPHLYLPCHIPLPVFSIVLNFPWDASGDGGELDVLTLADCFLPLSHDAIHLLVSKIQPDNWWESGATIGHQDQATSKLSCDILDALISKESKSCSSTCSIFEPLAEELMNRVFMSNKSCELLLRCLPFIRKSVLLLSLIKKLVTADNERTNHVAKGLIAKTLLEDSWCGDSVLVYIDLVREFLRTRRHQTTFICMAMTKCATPDDIYHIYDDSGRNAWFVFIYLFLLELGNMEIELLWPIQLWSSKVDSAILEKIIPLLINKYYNTPSESIFIHVWQMLAHTITQRKSLMLAIITKCTDIMENQKSLFEMIRRGIIHKDDINFFTLLLPILILSIFPKQAYEYVGLPSSIIQKWHGRWPHFNDERKCKKAELTTMDENESKLYIRLADELLLRYDYSEQINGIHQIRKLTSDTLYKIFYYE</sequence>
<comment type="caution">
    <text evidence="1">The sequence shown here is derived from an EMBL/GenBank/DDBJ whole genome shotgun (WGS) entry which is preliminary data.</text>
</comment>
<name>A0A1X2IS47_9FUNG</name>
<gene>
    <name evidence="1" type="ORF">BCR42DRAFT_407419</name>
</gene>
<reference evidence="1 2" key="1">
    <citation type="submission" date="2016-07" db="EMBL/GenBank/DDBJ databases">
        <title>Pervasive Adenine N6-methylation of Active Genes in Fungi.</title>
        <authorList>
            <consortium name="DOE Joint Genome Institute"/>
            <person name="Mondo S.J."/>
            <person name="Dannebaum R.O."/>
            <person name="Kuo R.C."/>
            <person name="Labutti K."/>
            <person name="Haridas S."/>
            <person name="Kuo A."/>
            <person name="Salamov A."/>
            <person name="Ahrendt S.R."/>
            <person name="Lipzen A."/>
            <person name="Sullivan W."/>
            <person name="Andreopoulos W.B."/>
            <person name="Clum A."/>
            <person name="Lindquist E."/>
            <person name="Daum C."/>
            <person name="Ramamoorthy G.K."/>
            <person name="Gryganskyi A."/>
            <person name="Culley D."/>
            <person name="Magnuson J.K."/>
            <person name="James T.Y."/>
            <person name="O'Malley M.A."/>
            <person name="Stajich J.E."/>
            <person name="Spatafora J.W."/>
            <person name="Visel A."/>
            <person name="Grigoriev I.V."/>
        </authorList>
    </citation>
    <scope>NUCLEOTIDE SEQUENCE [LARGE SCALE GENOMIC DNA]</scope>
    <source>
        <strain evidence="1 2">NRRL 1336</strain>
    </source>
</reference>
<evidence type="ECO:0000313" key="1">
    <source>
        <dbReference type="EMBL" id="ORZ21368.1"/>
    </source>
</evidence>
<organism evidence="1 2">
    <name type="scientific">Absidia repens</name>
    <dbReference type="NCBI Taxonomy" id="90262"/>
    <lineage>
        <taxon>Eukaryota</taxon>
        <taxon>Fungi</taxon>
        <taxon>Fungi incertae sedis</taxon>
        <taxon>Mucoromycota</taxon>
        <taxon>Mucoromycotina</taxon>
        <taxon>Mucoromycetes</taxon>
        <taxon>Mucorales</taxon>
        <taxon>Cunninghamellaceae</taxon>
        <taxon>Absidia</taxon>
    </lineage>
</organism>
<protein>
    <submittedName>
        <fullName evidence="1">Uncharacterized protein</fullName>
    </submittedName>
</protein>
<dbReference type="Proteomes" id="UP000193560">
    <property type="component" value="Unassembled WGS sequence"/>
</dbReference>
<dbReference type="STRING" id="90262.A0A1X2IS47"/>
<proteinExistence type="predicted"/>
<accession>A0A1X2IS47</accession>
<dbReference type="OrthoDB" id="79603at2759"/>